<comment type="caution">
    <text evidence="2">The sequence shown here is derived from an EMBL/GenBank/DDBJ whole genome shotgun (WGS) entry which is preliminary data.</text>
</comment>
<keyword evidence="1" id="KW-0812">Transmembrane</keyword>
<keyword evidence="1" id="KW-1133">Transmembrane helix</keyword>
<dbReference type="AlphaFoldDB" id="A0A072NZZ2"/>
<sequence length="75" mass="8443">MKWGALLGYSFLIICIVMFQLAKIKKDNKKEKAALISLSLLGWILATLLMFVPELPGPTQLIDQIFKPLGKLIEK</sequence>
<gene>
    <name evidence="2" type="ORF">M670_02029</name>
</gene>
<accession>A0A072NZZ2</accession>
<organism evidence="2 3">
    <name type="scientific">Schinkia azotoformans MEV2011</name>
    <dbReference type="NCBI Taxonomy" id="1348973"/>
    <lineage>
        <taxon>Bacteria</taxon>
        <taxon>Bacillati</taxon>
        <taxon>Bacillota</taxon>
        <taxon>Bacilli</taxon>
        <taxon>Bacillales</taxon>
        <taxon>Bacillaceae</taxon>
        <taxon>Calidifontibacillus/Schinkia group</taxon>
        <taxon>Schinkia</taxon>
    </lineage>
</organism>
<evidence type="ECO:0000313" key="3">
    <source>
        <dbReference type="Proteomes" id="UP000027936"/>
    </source>
</evidence>
<dbReference type="PATRIC" id="fig|1348973.3.peg.1977"/>
<protein>
    <submittedName>
        <fullName evidence="2">Uncharacterized protein</fullName>
    </submittedName>
</protein>
<feature type="transmembrane region" description="Helical" evidence="1">
    <location>
        <begin position="34"/>
        <end position="52"/>
    </location>
</feature>
<dbReference type="EMBL" id="JJRY01000006">
    <property type="protein sequence ID" value="KEF38815.1"/>
    <property type="molecule type" value="Genomic_DNA"/>
</dbReference>
<name>A0A072NZZ2_SCHAZ</name>
<dbReference type="RefSeq" id="WP_003330359.1">
    <property type="nucleotide sequence ID" value="NZ_JJRY01000006.1"/>
</dbReference>
<proteinExistence type="predicted"/>
<dbReference type="GeneID" id="89470589"/>
<reference evidence="2 3" key="1">
    <citation type="submission" date="2014-04" db="EMBL/GenBank/DDBJ databases">
        <title>Draft genome sequence of Bacillus azotoformans MEV2011, a (co-) denitrifying strain unable to grow in the presence of oxygen.</title>
        <authorList>
            <person name="Nielsen M."/>
            <person name="Schreiber L."/>
            <person name="Finster K."/>
            <person name="Schramm A."/>
        </authorList>
    </citation>
    <scope>NUCLEOTIDE SEQUENCE [LARGE SCALE GENOMIC DNA]</scope>
    <source>
        <strain evidence="2 3">MEV2011</strain>
    </source>
</reference>
<evidence type="ECO:0000313" key="2">
    <source>
        <dbReference type="EMBL" id="KEF38815.1"/>
    </source>
</evidence>
<dbReference type="Proteomes" id="UP000027936">
    <property type="component" value="Unassembled WGS sequence"/>
</dbReference>
<evidence type="ECO:0000256" key="1">
    <source>
        <dbReference type="SAM" id="Phobius"/>
    </source>
</evidence>
<dbReference type="OrthoDB" id="2970258at2"/>
<keyword evidence="1" id="KW-0472">Membrane</keyword>
<feature type="transmembrane region" description="Helical" evidence="1">
    <location>
        <begin position="6"/>
        <end position="22"/>
    </location>
</feature>